<dbReference type="AlphaFoldDB" id="A0A6P7J2M6"/>
<dbReference type="CTD" id="100001978"/>
<dbReference type="Pfam" id="PF05184">
    <property type="entry name" value="SapB_1"/>
    <property type="match status" value="1"/>
</dbReference>
<feature type="domain" description="Saposin B-type" evidence="8">
    <location>
        <begin position="37"/>
        <end position="117"/>
    </location>
</feature>
<evidence type="ECO:0000256" key="5">
    <source>
        <dbReference type="ARBA" id="ARBA00023157"/>
    </source>
</evidence>
<dbReference type="GO" id="GO:0005764">
    <property type="term" value="C:lysosome"/>
    <property type="evidence" value="ECO:0007669"/>
    <property type="project" value="InterPro"/>
</dbReference>
<dbReference type="PROSITE" id="PS51110">
    <property type="entry name" value="SAP_A"/>
    <property type="match status" value="1"/>
</dbReference>
<comment type="subcellular location">
    <subcellularLocation>
        <location evidence="1">Secreted</location>
    </subcellularLocation>
</comment>
<dbReference type="Pfam" id="PF03489">
    <property type="entry name" value="SapB_2"/>
    <property type="match status" value="1"/>
</dbReference>
<dbReference type="InterPro" id="IPR011001">
    <property type="entry name" value="Saposin-like"/>
</dbReference>
<dbReference type="SUPFAM" id="SSF47862">
    <property type="entry name" value="Saposin"/>
    <property type="match status" value="3"/>
</dbReference>
<evidence type="ECO:0000313" key="10">
    <source>
        <dbReference type="Proteomes" id="UP000515145"/>
    </source>
</evidence>
<evidence type="ECO:0000256" key="7">
    <source>
        <dbReference type="SAM" id="SignalP"/>
    </source>
</evidence>
<feature type="domain" description="Saposin B-type" evidence="8">
    <location>
        <begin position="150"/>
        <end position="231"/>
    </location>
</feature>
<dbReference type="PROSITE" id="PS50015">
    <property type="entry name" value="SAP_B"/>
    <property type="match status" value="3"/>
</dbReference>
<dbReference type="InterPro" id="IPR008138">
    <property type="entry name" value="SapB_2"/>
</dbReference>
<keyword evidence="2" id="KW-0964">Secreted</keyword>
<keyword evidence="3 7" id="KW-0732">Signal</keyword>
<name>A0A6P7J2M6_9TELE</name>
<sequence length="361" mass="40054">MSAATTGFVLVILAVSLWPGDSRFVISPLTFRQKSLTFDACPECRQIIQLASNMISGSDTKETVYETLHALCQRLPTQQASDCESQVKIYLPKILQTPAHLNPDEICVAFGLCASHKHEEQVVQKLPHHLGGIDISSSALGAHLNEKEQFNPACTLCLFIIKKLETLLPKNMTEETLKKLMGEVCSLVPQSYKAQCDDFVDKYGVEIVEFLLSSAAPHTICTLLHVCLFKEQPAAELFLPSDCESCRTLAVLSRVHLGLNTTEIQTSAFLQSVCIHHPNAIPKCDAFTKVYGSQLKKVLGNQMDTPHACERADLCVASKNLEPLGKNHCTWGPSYWCRDPETAQKCGNQAFCEKFVWKKNE</sequence>
<gene>
    <name evidence="11 12" type="primary">LOC114441949</name>
</gene>
<protein>
    <submittedName>
        <fullName evidence="11 12">Prosaposin-like</fullName>
    </submittedName>
</protein>
<keyword evidence="4" id="KW-0677">Repeat</keyword>
<dbReference type="OrthoDB" id="8889685at2759"/>
<proteinExistence type="predicted"/>
<dbReference type="GO" id="GO:0016020">
    <property type="term" value="C:membrane"/>
    <property type="evidence" value="ECO:0007669"/>
    <property type="project" value="GOC"/>
</dbReference>
<evidence type="ECO:0000259" key="9">
    <source>
        <dbReference type="PROSITE" id="PS51110"/>
    </source>
</evidence>
<dbReference type="SMART" id="SM00162">
    <property type="entry name" value="SAPA"/>
    <property type="match status" value="1"/>
</dbReference>
<feature type="chain" id="PRO_5044651277" evidence="7">
    <location>
        <begin position="23"/>
        <end position="361"/>
    </location>
</feature>
<dbReference type="RefSeq" id="XP_028270949.1">
    <property type="nucleotide sequence ID" value="XM_028415148.1"/>
</dbReference>
<dbReference type="GO" id="GO:0005576">
    <property type="term" value="C:extracellular region"/>
    <property type="evidence" value="ECO:0007669"/>
    <property type="project" value="UniProtKB-SubCell"/>
</dbReference>
<dbReference type="Pfam" id="PF02199">
    <property type="entry name" value="SapA"/>
    <property type="match status" value="1"/>
</dbReference>
<evidence type="ECO:0000256" key="2">
    <source>
        <dbReference type="ARBA" id="ARBA00022525"/>
    </source>
</evidence>
<dbReference type="Proteomes" id="UP000515145">
    <property type="component" value="Chromosome 9"/>
</dbReference>
<evidence type="ECO:0000256" key="3">
    <source>
        <dbReference type="ARBA" id="ARBA00022729"/>
    </source>
</evidence>
<evidence type="ECO:0000256" key="4">
    <source>
        <dbReference type="ARBA" id="ARBA00022737"/>
    </source>
</evidence>
<evidence type="ECO:0000256" key="1">
    <source>
        <dbReference type="ARBA" id="ARBA00004613"/>
    </source>
</evidence>
<dbReference type="PANTHER" id="PTHR11480:SF99">
    <property type="entry name" value="SURFACTANT PROTEIN BB"/>
    <property type="match status" value="1"/>
</dbReference>
<dbReference type="RefSeq" id="XP_028270950.1">
    <property type="nucleotide sequence ID" value="XM_028415149.1"/>
</dbReference>
<keyword evidence="10" id="KW-1185">Reference proteome</keyword>
<dbReference type="InterPro" id="IPR003119">
    <property type="entry name" value="SAP_A"/>
</dbReference>
<evidence type="ECO:0000313" key="12">
    <source>
        <dbReference type="RefSeq" id="XP_028270950.1"/>
    </source>
</evidence>
<keyword evidence="6" id="KW-0325">Glycoprotein</keyword>
<dbReference type="Gene3D" id="1.10.225.10">
    <property type="entry name" value="Saposin-like"/>
    <property type="match status" value="3"/>
</dbReference>
<dbReference type="InterPro" id="IPR008373">
    <property type="entry name" value="Saposin"/>
</dbReference>
<dbReference type="PRINTS" id="PR01797">
    <property type="entry name" value="SAPOSIN"/>
</dbReference>
<dbReference type="PANTHER" id="PTHR11480">
    <property type="entry name" value="SAPOSIN-RELATED"/>
    <property type="match status" value="1"/>
</dbReference>
<dbReference type="SMART" id="SM00741">
    <property type="entry name" value="SapB"/>
    <property type="match status" value="3"/>
</dbReference>
<feature type="domain" description="Saposin B-type" evidence="8">
    <location>
        <begin position="239"/>
        <end position="319"/>
    </location>
</feature>
<organism evidence="10 11">
    <name type="scientific">Parambassis ranga</name>
    <name type="common">Indian glassy fish</name>
    <dbReference type="NCBI Taxonomy" id="210632"/>
    <lineage>
        <taxon>Eukaryota</taxon>
        <taxon>Metazoa</taxon>
        <taxon>Chordata</taxon>
        <taxon>Craniata</taxon>
        <taxon>Vertebrata</taxon>
        <taxon>Euteleostomi</taxon>
        <taxon>Actinopterygii</taxon>
        <taxon>Neopterygii</taxon>
        <taxon>Teleostei</taxon>
        <taxon>Neoteleostei</taxon>
        <taxon>Acanthomorphata</taxon>
        <taxon>Ovalentaria</taxon>
        <taxon>Ambassidae</taxon>
        <taxon>Parambassis</taxon>
    </lineage>
</organism>
<dbReference type="InterPro" id="IPR007856">
    <property type="entry name" value="SapB_1"/>
</dbReference>
<evidence type="ECO:0000259" key="8">
    <source>
        <dbReference type="PROSITE" id="PS50015"/>
    </source>
</evidence>
<reference evidence="11 12" key="1">
    <citation type="submission" date="2025-04" db="UniProtKB">
        <authorList>
            <consortium name="RefSeq"/>
        </authorList>
    </citation>
    <scope>IDENTIFICATION</scope>
</reference>
<dbReference type="GO" id="GO:0006665">
    <property type="term" value="P:sphingolipid metabolic process"/>
    <property type="evidence" value="ECO:0007669"/>
    <property type="project" value="InterPro"/>
</dbReference>
<dbReference type="InterPro" id="IPR051428">
    <property type="entry name" value="Sphingo_Act-Surfact_Prot"/>
</dbReference>
<feature type="signal peptide" evidence="7">
    <location>
        <begin position="1"/>
        <end position="22"/>
    </location>
</feature>
<feature type="domain" description="Saposin A-type" evidence="9">
    <location>
        <begin position="322"/>
        <end position="361"/>
    </location>
</feature>
<evidence type="ECO:0000313" key="11">
    <source>
        <dbReference type="RefSeq" id="XP_028270949.1"/>
    </source>
</evidence>
<dbReference type="InterPro" id="IPR008139">
    <property type="entry name" value="SaposinB_dom"/>
</dbReference>
<keyword evidence="5" id="KW-1015">Disulfide bond</keyword>
<dbReference type="GeneID" id="114441949"/>
<accession>A0A6P7J2M6</accession>
<evidence type="ECO:0000256" key="6">
    <source>
        <dbReference type="ARBA" id="ARBA00023180"/>
    </source>
</evidence>